<protein>
    <submittedName>
        <fullName evidence="2">Uncharacterized protein</fullName>
    </submittedName>
</protein>
<evidence type="ECO:0000256" key="1">
    <source>
        <dbReference type="SAM" id="SignalP"/>
    </source>
</evidence>
<accession>A0ABR0TE99</accession>
<gene>
    <name evidence="2" type="ORF">QM012_001508</name>
</gene>
<organism evidence="2 3">
    <name type="scientific">Aureobasidium pullulans</name>
    <name type="common">Black yeast</name>
    <name type="synonym">Pullularia pullulans</name>
    <dbReference type="NCBI Taxonomy" id="5580"/>
    <lineage>
        <taxon>Eukaryota</taxon>
        <taxon>Fungi</taxon>
        <taxon>Dikarya</taxon>
        <taxon>Ascomycota</taxon>
        <taxon>Pezizomycotina</taxon>
        <taxon>Dothideomycetes</taxon>
        <taxon>Dothideomycetidae</taxon>
        <taxon>Dothideales</taxon>
        <taxon>Saccotheciaceae</taxon>
        <taxon>Aureobasidium</taxon>
    </lineage>
</organism>
<dbReference type="EMBL" id="JASGXD010000011">
    <property type="protein sequence ID" value="KAK6002758.1"/>
    <property type="molecule type" value="Genomic_DNA"/>
</dbReference>
<sequence>MAPLSHIALTALAITSMTAAAPLPIPLNPANTLQPRGFFEDWFAEAFGKYMKSKTGVNETKNLLDNALEVEKQLKGGK</sequence>
<reference evidence="2 3" key="1">
    <citation type="submission" date="2023-11" db="EMBL/GenBank/DDBJ databases">
        <title>Draft genome sequence and annotation of the polyextremotolerant black yeast-like fungus Aureobasidium pullulans NRRL 62042.</title>
        <authorList>
            <person name="Dielentheis-Frenken M.R.E."/>
            <person name="Wibberg D."/>
            <person name="Blank L.M."/>
            <person name="Tiso T."/>
        </authorList>
    </citation>
    <scope>NUCLEOTIDE SEQUENCE [LARGE SCALE GENOMIC DNA]</scope>
    <source>
        <strain evidence="2 3">NRRL 62042</strain>
    </source>
</reference>
<keyword evidence="3" id="KW-1185">Reference proteome</keyword>
<dbReference type="Proteomes" id="UP001341245">
    <property type="component" value="Unassembled WGS sequence"/>
</dbReference>
<name>A0ABR0TE99_AURPU</name>
<feature type="chain" id="PRO_5045558872" evidence="1">
    <location>
        <begin position="21"/>
        <end position="78"/>
    </location>
</feature>
<evidence type="ECO:0000313" key="3">
    <source>
        <dbReference type="Proteomes" id="UP001341245"/>
    </source>
</evidence>
<evidence type="ECO:0000313" key="2">
    <source>
        <dbReference type="EMBL" id="KAK6002758.1"/>
    </source>
</evidence>
<keyword evidence="1" id="KW-0732">Signal</keyword>
<feature type="signal peptide" evidence="1">
    <location>
        <begin position="1"/>
        <end position="20"/>
    </location>
</feature>
<proteinExistence type="predicted"/>
<comment type="caution">
    <text evidence="2">The sequence shown here is derived from an EMBL/GenBank/DDBJ whole genome shotgun (WGS) entry which is preliminary data.</text>
</comment>